<dbReference type="GO" id="GO:0047884">
    <property type="term" value="F:FAD diphosphatase activity"/>
    <property type="evidence" value="ECO:0007669"/>
    <property type="project" value="TreeGrafter"/>
</dbReference>
<proteinExistence type="predicted"/>
<sequence>MLGFSTRARILQYLHSNSSGSALLFSKQALNLHLHYRPLPCKKMSPSAPVRMIQTAACLIIGDEVLNGKIVDTNSPFFAKYCFSLGLDLKRIEVIPDDEADIVEAARRMSERYDFVVTSGGIGPTHDDITYASIAKAFNVPLEIHDETRQRMRRLWKSKRSEPTFDWDTPSPRLSAKLRMATLPTGAGCRAYFPSEELWVPIAIVNENIHILPGIPLLFQEMLTGLEKELVPRIEASNRNIFRVMISTPQPESQMADYLTSLQEKVQERGVKVGSYPRWGKPRNTVTLVGRDKEYIESLVDEVSKQLDGVRVSVEGEDDSESDEPVEGVL</sequence>
<accession>A0AAV9VQC3</accession>
<dbReference type="CDD" id="cd00885">
    <property type="entry name" value="cinA"/>
    <property type="match status" value="1"/>
</dbReference>
<dbReference type="Gene3D" id="3.40.980.10">
    <property type="entry name" value="MoaB/Mog-like domain"/>
    <property type="match status" value="1"/>
</dbReference>
<dbReference type="InterPro" id="IPR036425">
    <property type="entry name" value="MoaB/Mog-like_dom_sf"/>
</dbReference>
<dbReference type="AlphaFoldDB" id="A0AAV9VQC3"/>
<feature type="domain" description="MoaB/Mog" evidence="2">
    <location>
        <begin position="57"/>
        <end position="233"/>
    </location>
</feature>
<protein>
    <recommendedName>
        <fullName evidence="2">MoaB/Mog domain-containing protein</fullName>
    </recommendedName>
</protein>
<comment type="caution">
    <text evidence="3">The sequence shown here is derived from an EMBL/GenBank/DDBJ whole genome shotgun (WGS) entry which is preliminary data.</text>
</comment>
<organism evidence="3 4">
    <name type="scientific">Arthrobotrys musiformis</name>
    <dbReference type="NCBI Taxonomy" id="47236"/>
    <lineage>
        <taxon>Eukaryota</taxon>
        <taxon>Fungi</taxon>
        <taxon>Dikarya</taxon>
        <taxon>Ascomycota</taxon>
        <taxon>Pezizomycotina</taxon>
        <taxon>Orbiliomycetes</taxon>
        <taxon>Orbiliales</taxon>
        <taxon>Orbiliaceae</taxon>
        <taxon>Arthrobotrys</taxon>
    </lineage>
</organism>
<keyword evidence="4" id="KW-1185">Reference proteome</keyword>
<dbReference type="EMBL" id="JAVHJL010000013">
    <property type="protein sequence ID" value="KAK6495455.1"/>
    <property type="molecule type" value="Genomic_DNA"/>
</dbReference>
<dbReference type="PANTHER" id="PTHR47675:SF1">
    <property type="entry name" value="MOLYBDOPTERIN BINDING DOMAIN PROTEIN (AFU_ORTHOLOGUE AFUA_5G11210)"/>
    <property type="match status" value="1"/>
</dbReference>
<dbReference type="InterPro" id="IPR001453">
    <property type="entry name" value="MoaB/Mog_dom"/>
</dbReference>
<dbReference type="Proteomes" id="UP001370758">
    <property type="component" value="Unassembled WGS sequence"/>
</dbReference>
<evidence type="ECO:0000259" key="2">
    <source>
        <dbReference type="SMART" id="SM00852"/>
    </source>
</evidence>
<gene>
    <name evidence="3" type="ORF">TWF481_003473</name>
</gene>
<reference evidence="3 4" key="1">
    <citation type="submission" date="2023-08" db="EMBL/GenBank/DDBJ databases">
        <authorList>
            <person name="Palmer J.M."/>
        </authorList>
    </citation>
    <scope>NUCLEOTIDE SEQUENCE [LARGE SCALE GENOMIC DNA]</scope>
    <source>
        <strain evidence="3 4">TWF481</strain>
    </source>
</reference>
<dbReference type="GO" id="GO:0042726">
    <property type="term" value="P:flavin-containing compound metabolic process"/>
    <property type="evidence" value="ECO:0007669"/>
    <property type="project" value="TreeGrafter"/>
</dbReference>
<dbReference type="Pfam" id="PF24102">
    <property type="entry name" value="FLAD1_M"/>
    <property type="match status" value="1"/>
</dbReference>
<feature type="compositionally biased region" description="Acidic residues" evidence="1">
    <location>
        <begin position="315"/>
        <end position="330"/>
    </location>
</feature>
<dbReference type="Pfam" id="PF00994">
    <property type="entry name" value="MoCF_biosynth"/>
    <property type="match status" value="1"/>
</dbReference>
<name>A0AAV9VQC3_9PEZI</name>
<evidence type="ECO:0000313" key="3">
    <source>
        <dbReference type="EMBL" id="KAK6495455.1"/>
    </source>
</evidence>
<feature type="region of interest" description="Disordered" evidence="1">
    <location>
        <begin position="310"/>
        <end position="330"/>
    </location>
</feature>
<dbReference type="PANTHER" id="PTHR47675">
    <property type="entry name" value="MOLYBDOPTERIN BINDING DOMAIN PROTEIN (AFU_ORTHOLOGUE AFUA_5G11210)"/>
    <property type="match status" value="1"/>
</dbReference>
<dbReference type="SMART" id="SM00852">
    <property type="entry name" value="MoCF_biosynth"/>
    <property type="match status" value="1"/>
</dbReference>
<evidence type="ECO:0000313" key="4">
    <source>
        <dbReference type="Proteomes" id="UP001370758"/>
    </source>
</evidence>
<dbReference type="SUPFAM" id="SSF53218">
    <property type="entry name" value="Molybdenum cofactor biosynthesis proteins"/>
    <property type="match status" value="1"/>
</dbReference>
<dbReference type="InterPro" id="IPR056596">
    <property type="entry name" value="FLAD1_M"/>
</dbReference>
<evidence type="ECO:0000256" key="1">
    <source>
        <dbReference type="SAM" id="MobiDB-lite"/>
    </source>
</evidence>